<organism evidence="1 2">
    <name type="scientific">Paraburkholderia phymatum</name>
    <dbReference type="NCBI Taxonomy" id="148447"/>
    <lineage>
        <taxon>Bacteria</taxon>
        <taxon>Pseudomonadati</taxon>
        <taxon>Pseudomonadota</taxon>
        <taxon>Betaproteobacteria</taxon>
        <taxon>Burkholderiales</taxon>
        <taxon>Burkholderiaceae</taxon>
        <taxon>Paraburkholderia</taxon>
    </lineage>
</organism>
<name>A0ACC6UA56_9BURK</name>
<accession>A0ACC6UA56</accession>
<protein>
    <submittedName>
        <fullName evidence="1">Uncharacterized protein</fullName>
    </submittedName>
</protein>
<sequence>METISAPRIVSGRRDSSDAGCSWNWRENDLTHGRNGANDRHKQADNEDDGSRLVTHMQAIHGITFYPFRESLFVVVRMRTRSRRNGSRHQPSVR</sequence>
<comment type="caution">
    <text evidence="1">The sequence shown here is derived from an EMBL/GenBank/DDBJ whole genome shotgun (WGS) entry which is preliminary data.</text>
</comment>
<proteinExistence type="predicted"/>
<evidence type="ECO:0000313" key="1">
    <source>
        <dbReference type="EMBL" id="MEX3936439.1"/>
    </source>
</evidence>
<dbReference type="EMBL" id="JBFRCH010000032">
    <property type="protein sequence ID" value="MEX3936439.1"/>
    <property type="molecule type" value="Genomic_DNA"/>
</dbReference>
<reference evidence="1" key="1">
    <citation type="submission" date="2024-07" db="EMBL/GenBank/DDBJ databases">
        <title>A survey of Mimosa microsymbionts across Brazilian biomes reveals a high diversity of Paraburkholderia nodulating endemic species, but also that Cupriavidus is common as a symbiont of widespread species.</title>
        <authorList>
            <person name="Rouws L."/>
            <person name="Barauna A."/>
            <person name="Beukes C."/>
            <person name="Rouws J.R.C."/>
            <person name="De Faria S.M."/>
            <person name="Gross E."/>
            <person name="Bueno Dos Reis Junior F."/>
            <person name="Simon M.F."/>
            <person name="Maluk M."/>
            <person name="Odee D.W."/>
            <person name="Kenicer G."/>
            <person name="Young J.P.W."/>
            <person name="Reis V.M."/>
            <person name="Zilli J."/>
            <person name="James E.K."/>
        </authorList>
    </citation>
    <scope>NUCLEOTIDE SEQUENCE</scope>
    <source>
        <strain evidence="1">EG181B</strain>
    </source>
</reference>
<gene>
    <name evidence="1" type="ORF">AB4Y32_32490</name>
</gene>
<keyword evidence="2" id="KW-1185">Reference proteome</keyword>
<dbReference type="Proteomes" id="UP001558850">
    <property type="component" value="Unassembled WGS sequence"/>
</dbReference>
<evidence type="ECO:0000313" key="2">
    <source>
        <dbReference type="Proteomes" id="UP001558850"/>
    </source>
</evidence>